<comment type="subcellular location">
    <subcellularLocation>
        <location evidence="1">Membrane</location>
        <topology evidence="1">Multi-pass membrane protein</topology>
    </subcellularLocation>
</comment>
<feature type="transmembrane region" description="Helical" evidence="5">
    <location>
        <begin position="160"/>
        <end position="180"/>
    </location>
</feature>
<name>A0A9E8MKF3_9MICO</name>
<accession>A0A9E8MKF3</accession>
<feature type="transmembrane region" description="Helical" evidence="5">
    <location>
        <begin position="274"/>
        <end position="294"/>
    </location>
</feature>
<gene>
    <name evidence="6" type="ORF">OVN18_11535</name>
</gene>
<dbReference type="KEGG" id="mdb:OVN18_11535"/>
<keyword evidence="4 5" id="KW-0472">Membrane</keyword>
<dbReference type="AlphaFoldDB" id="A0A9E8MKF3"/>
<feature type="transmembrane region" description="Helical" evidence="5">
    <location>
        <begin position="6"/>
        <end position="26"/>
    </location>
</feature>
<keyword evidence="7" id="KW-1185">Reference proteome</keyword>
<dbReference type="RefSeq" id="WP_267737171.1">
    <property type="nucleotide sequence ID" value="NZ_CP113089.1"/>
</dbReference>
<reference evidence="6" key="1">
    <citation type="submission" date="2022-11" db="EMBL/GenBank/DDBJ databases">
        <title>Description of Microcella daejonensis nov. sp, isolated from riverside soil.</title>
        <authorList>
            <person name="Molina K.M."/>
            <person name="Kim S.B."/>
        </authorList>
    </citation>
    <scope>NUCLEOTIDE SEQUENCE</scope>
    <source>
        <strain evidence="6">MMS21-STM12</strain>
    </source>
</reference>
<keyword evidence="2 5" id="KW-0812">Transmembrane</keyword>
<evidence type="ECO:0000256" key="2">
    <source>
        <dbReference type="ARBA" id="ARBA00022692"/>
    </source>
</evidence>
<evidence type="ECO:0008006" key="8">
    <source>
        <dbReference type="Google" id="ProtNLM"/>
    </source>
</evidence>
<dbReference type="Proteomes" id="UP001164706">
    <property type="component" value="Chromosome"/>
</dbReference>
<protein>
    <recommendedName>
        <fullName evidence="8">Ammonium transporter</fullName>
    </recommendedName>
</protein>
<evidence type="ECO:0000256" key="3">
    <source>
        <dbReference type="ARBA" id="ARBA00022989"/>
    </source>
</evidence>
<proteinExistence type="predicted"/>
<dbReference type="SUPFAM" id="SSF111352">
    <property type="entry name" value="Ammonium transporter"/>
    <property type="match status" value="1"/>
</dbReference>
<evidence type="ECO:0000313" key="6">
    <source>
        <dbReference type="EMBL" id="WAB81164.1"/>
    </source>
</evidence>
<keyword evidence="3 5" id="KW-1133">Transmembrane helix</keyword>
<sequence>MSDPALQLLCAALVLLAPIGIALVLPTGRTSRIAVAAPAGVVGAGALAITAALGGGIPDPSARALDAAMAGSIAAVVAMLAVPRLGRAGGAVFGAGYGILISPVVFPAVLGEYPTVIATLFGAVDYAGVLATHIAPAGALLVVAVLPARVEVRATDPIRWGRASLGAGMVAIGALGWFVGVERVVDELSARILGNGALGLALAVMAWLVMERIRWARSTPLSLVSGVMAGWAAIGIGAPFLAPVGLVAVALISGLAAGAARGDNRRNPPGASAGASLAVITAVLVGGVMTSLLADGFGLAATGTLVLTAAQIGAVLGVVIASAVLALPCWAVAAIARRLAVPVDARRRAHPTTTSSG</sequence>
<feature type="transmembrane region" description="Helical" evidence="5">
    <location>
        <begin position="130"/>
        <end position="148"/>
    </location>
</feature>
<feature type="transmembrane region" description="Helical" evidence="5">
    <location>
        <begin position="314"/>
        <end position="336"/>
    </location>
</feature>
<feature type="transmembrane region" description="Helical" evidence="5">
    <location>
        <begin position="221"/>
        <end position="238"/>
    </location>
</feature>
<dbReference type="Gene3D" id="1.10.3430.10">
    <property type="entry name" value="Ammonium transporter AmtB like domains"/>
    <property type="match status" value="1"/>
</dbReference>
<feature type="transmembrane region" description="Helical" evidence="5">
    <location>
        <begin position="89"/>
        <end position="110"/>
    </location>
</feature>
<feature type="transmembrane region" description="Helical" evidence="5">
    <location>
        <begin position="33"/>
        <end position="57"/>
    </location>
</feature>
<evidence type="ECO:0000313" key="7">
    <source>
        <dbReference type="Proteomes" id="UP001164706"/>
    </source>
</evidence>
<feature type="transmembrane region" description="Helical" evidence="5">
    <location>
        <begin position="63"/>
        <end position="82"/>
    </location>
</feature>
<evidence type="ECO:0000256" key="1">
    <source>
        <dbReference type="ARBA" id="ARBA00004141"/>
    </source>
</evidence>
<evidence type="ECO:0000256" key="5">
    <source>
        <dbReference type="SAM" id="Phobius"/>
    </source>
</evidence>
<feature type="transmembrane region" description="Helical" evidence="5">
    <location>
        <begin position="192"/>
        <end position="209"/>
    </location>
</feature>
<organism evidence="6 7">
    <name type="scientific">Microcella daejeonensis</name>
    <dbReference type="NCBI Taxonomy" id="2994971"/>
    <lineage>
        <taxon>Bacteria</taxon>
        <taxon>Bacillati</taxon>
        <taxon>Actinomycetota</taxon>
        <taxon>Actinomycetes</taxon>
        <taxon>Micrococcales</taxon>
        <taxon>Microbacteriaceae</taxon>
        <taxon>Microcella</taxon>
    </lineage>
</organism>
<dbReference type="GO" id="GO:0016020">
    <property type="term" value="C:membrane"/>
    <property type="evidence" value="ECO:0007669"/>
    <property type="project" value="UniProtKB-SubCell"/>
</dbReference>
<feature type="transmembrane region" description="Helical" evidence="5">
    <location>
        <begin position="244"/>
        <end position="262"/>
    </location>
</feature>
<evidence type="ECO:0000256" key="4">
    <source>
        <dbReference type="ARBA" id="ARBA00023136"/>
    </source>
</evidence>
<dbReference type="InterPro" id="IPR029020">
    <property type="entry name" value="Ammonium/urea_transptr"/>
</dbReference>
<dbReference type="EMBL" id="CP113089">
    <property type="protein sequence ID" value="WAB81164.1"/>
    <property type="molecule type" value="Genomic_DNA"/>
</dbReference>